<dbReference type="Proteomes" id="UP000034913">
    <property type="component" value="Unassembled WGS sequence"/>
</dbReference>
<dbReference type="EMBL" id="LCRB01000001">
    <property type="protein sequence ID" value="KKW27225.1"/>
    <property type="molecule type" value="Genomic_DNA"/>
</dbReference>
<proteinExistence type="predicted"/>
<evidence type="ECO:0000313" key="2">
    <source>
        <dbReference type="Proteomes" id="UP000034913"/>
    </source>
</evidence>
<reference evidence="1 2" key="1">
    <citation type="journal article" date="2015" name="Nature">
        <title>rRNA introns, odd ribosomes, and small enigmatic genomes across a large radiation of phyla.</title>
        <authorList>
            <person name="Brown C.T."/>
            <person name="Hug L.A."/>
            <person name="Thomas B.C."/>
            <person name="Sharon I."/>
            <person name="Castelle C.J."/>
            <person name="Singh A."/>
            <person name="Wilkins M.J."/>
            <person name="Williams K.H."/>
            <person name="Banfield J.F."/>
        </authorList>
    </citation>
    <scope>NUCLEOTIDE SEQUENCE [LARGE SCALE GENOMIC DNA]</scope>
</reference>
<organism evidence="1 2">
    <name type="scientific">candidate division Kazan bacterium GW2011_GWB1_52_7</name>
    <dbReference type="NCBI Taxonomy" id="1620414"/>
    <lineage>
        <taxon>Bacteria</taxon>
        <taxon>Bacteria division Kazan-3B-28</taxon>
    </lineage>
</organism>
<sequence length="243" mass="25766">MTKLRNLFALFILLGLVFAEVLPMVKSSQPEPARSESNSWLSSILQSMPADALGGPNPTPGFVGINLPSNPAEISQDTQGIIGLVYRPAASPTANSGNYFLSDQPGTSTYQPSALAGVLPPEGSDLAYAYQDGGRAWYQKGANVLVIFPGDTIRSFNTKTGDETAWLQDRLAYAPVQDAGAIVNYQTNYNAEIVAETKTWVLMEFPSGGVVKVARPQYVSQATGGNPAGTTYNLPSILPGYGG</sequence>
<name>A0A0G1X8V4_UNCK3</name>
<gene>
    <name evidence="1" type="ORF">VF00_C0001G0160</name>
</gene>
<accession>A0A0G1X8V4</accession>
<dbReference type="AlphaFoldDB" id="A0A0G1X8V4"/>
<protein>
    <submittedName>
        <fullName evidence="1">Uncharacterized protein</fullName>
    </submittedName>
</protein>
<evidence type="ECO:0000313" key="1">
    <source>
        <dbReference type="EMBL" id="KKW27225.1"/>
    </source>
</evidence>
<comment type="caution">
    <text evidence="1">The sequence shown here is derived from an EMBL/GenBank/DDBJ whole genome shotgun (WGS) entry which is preliminary data.</text>
</comment>